<keyword evidence="4" id="KW-1185">Reference proteome</keyword>
<protein>
    <submittedName>
        <fullName evidence="1">Uncharacterized protein</fullName>
    </submittedName>
</protein>
<reference evidence="1 3" key="1">
    <citation type="submission" date="2014-09" db="EMBL/GenBank/DDBJ databases">
        <title>Draft genome of Bradyrhizobium japonicum Is-34.</title>
        <authorList>
            <person name="Tsurumaru H."/>
            <person name="Yamakawa T."/>
            <person name="Hashimoto S."/>
            <person name="Okizaki K."/>
            <person name="Kanesaki Y."/>
            <person name="Yoshikawa H."/>
            <person name="Yajima S."/>
        </authorList>
    </citation>
    <scope>NUCLEOTIDE SEQUENCE [LARGE SCALE GENOMIC DNA]</scope>
    <source>
        <strain evidence="1 3">Is-34</strain>
    </source>
</reference>
<dbReference type="EMBL" id="JBEPTQ010000002">
    <property type="protein sequence ID" value="MET4725199.1"/>
    <property type="molecule type" value="Genomic_DNA"/>
</dbReference>
<gene>
    <name evidence="2" type="ORF">ABIF63_009305</name>
    <name evidence="1" type="ORF">MA20_25415</name>
</gene>
<dbReference type="KEGG" id="bjp:RN69_39810"/>
<evidence type="ECO:0000313" key="3">
    <source>
        <dbReference type="Proteomes" id="UP000030377"/>
    </source>
</evidence>
<reference evidence="2 4" key="2">
    <citation type="submission" date="2024-06" db="EMBL/GenBank/DDBJ databases">
        <title>Genomic Encyclopedia of Type Strains, Phase V (KMG-V): Genome sequencing to study the core and pangenomes of soil and plant-associated prokaryotes.</title>
        <authorList>
            <person name="Whitman W."/>
        </authorList>
    </citation>
    <scope>NUCLEOTIDE SEQUENCE [LARGE SCALE GENOMIC DNA]</scope>
    <source>
        <strain evidence="2 4">USDA 160</strain>
    </source>
</reference>
<dbReference type="Proteomes" id="UP001549291">
    <property type="component" value="Unassembled WGS sequence"/>
</dbReference>
<proteinExistence type="predicted"/>
<organism evidence="1 3">
    <name type="scientific">Bradyrhizobium japonicum</name>
    <dbReference type="NCBI Taxonomy" id="375"/>
    <lineage>
        <taxon>Bacteria</taxon>
        <taxon>Pseudomonadati</taxon>
        <taxon>Pseudomonadota</taxon>
        <taxon>Alphaproteobacteria</taxon>
        <taxon>Hyphomicrobiales</taxon>
        <taxon>Nitrobacteraceae</taxon>
        <taxon>Bradyrhizobium</taxon>
    </lineage>
</organism>
<evidence type="ECO:0000313" key="1">
    <source>
        <dbReference type="EMBL" id="KGT76910.1"/>
    </source>
</evidence>
<evidence type="ECO:0000313" key="4">
    <source>
        <dbReference type="Proteomes" id="UP001549291"/>
    </source>
</evidence>
<comment type="caution">
    <text evidence="1">The sequence shown here is derived from an EMBL/GenBank/DDBJ whole genome shotgun (WGS) entry which is preliminary data.</text>
</comment>
<dbReference type="EMBL" id="JRPN01000019">
    <property type="protein sequence ID" value="KGT76910.1"/>
    <property type="molecule type" value="Genomic_DNA"/>
</dbReference>
<dbReference type="STRING" id="375.BKD09_RS44510"/>
<dbReference type="AlphaFoldDB" id="A0A0A3XR92"/>
<evidence type="ECO:0000313" key="2">
    <source>
        <dbReference type="EMBL" id="MET4725199.1"/>
    </source>
</evidence>
<accession>A0A0A3XR92</accession>
<dbReference type="Proteomes" id="UP000030377">
    <property type="component" value="Unassembled WGS sequence"/>
</dbReference>
<sequence>MSIIEQTQRFIHFAALHFEAAHDINALRNKTEMTHHGNLAIDNGTHHLDSFATALESRRSCSSLQKSASISYGLLNADVEAKKGHIGDEQGTRFAAYGGFEVMVHHRNTYWRRVFESKADVTPAVTDETDIDGRIRDRRRNRVVGSRHD</sequence>
<dbReference type="PATRIC" id="fig|375.37.peg.7112"/>
<name>A0A0A3XR92_BRAJP</name>